<keyword evidence="2" id="KW-0732">Signal</keyword>
<feature type="signal peptide" evidence="2">
    <location>
        <begin position="1"/>
        <end position="21"/>
    </location>
</feature>
<organism evidence="4 5">
    <name type="scientific">Clostridium neuense</name>
    <dbReference type="NCBI Taxonomy" id="1728934"/>
    <lineage>
        <taxon>Bacteria</taxon>
        <taxon>Bacillati</taxon>
        <taxon>Bacillota</taxon>
        <taxon>Clostridia</taxon>
        <taxon>Eubacteriales</taxon>
        <taxon>Clostridiaceae</taxon>
        <taxon>Clostridium</taxon>
    </lineage>
</organism>
<evidence type="ECO:0000313" key="4">
    <source>
        <dbReference type="EMBL" id="MFL0250724.1"/>
    </source>
</evidence>
<feature type="transmembrane region" description="Helical" evidence="1">
    <location>
        <begin position="700"/>
        <end position="720"/>
    </location>
</feature>
<dbReference type="Gene3D" id="2.60.40.10">
    <property type="entry name" value="Immunoglobulins"/>
    <property type="match status" value="2"/>
</dbReference>
<reference evidence="4 5" key="1">
    <citation type="submission" date="2024-11" db="EMBL/GenBank/DDBJ databases">
        <authorList>
            <person name="Heng Y.C."/>
            <person name="Lim A.C.H."/>
            <person name="Lee J.K.Y."/>
            <person name="Kittelmann S."/>
        </authorList>
    </citation>
    <scope>NUCLEOTIDE SEQUENCE [LARGE SCALE GENOMIC DNA]</scope>
    <source>
        <strain evidence="4 5">WILCCON 0114</strain>
    </source>
</reference>
<comment type="caution">
    <text evidence="4">The sequence shown here is derived from an EMBL/GenBank/DDBJ whole genome shotgun (WGS) entry which is preliminary data.</text>
</comment>
<feature type="domain" description="Bacterial Ig-like" evidence="3">
    <location>
        <begin position="177"/>
        <end position="259"/>
    </location>
</feature>
<keyword evidence="1" id="KW-0472">Membrane</keyword>
<feature type="chain" id="PRO_5047228685" evidence="2">
    <location>
        <begin position="22"/>
        <end position="732"/>
    </location>
</feature>
<evidence type="ECO:0000313" key="5">
    <source>
        <dbReference type="Proteomes" id="UP001623592"/>
    </source>
</evidence>
<dbReference type="InterPro" id="IPR044016">
    <property type="entry name" value="Big_13"/>
</dbReference>
<dbReference type="Pfam" id="PF19077">
    <property type="entry name" value="Big_13"/>
    <property type="match status" value="2"/>
</dbReference>
<dbReference type="EMBL" id="JBJIAA010000007">
    <property type="protein sequence ID" value="MFL0250724.1"/>
    <property type="molecule type" value="Genomic_DNA"/>
</dbReference>
<sequence length="732" mass="79913">MNRKKIFSVILASLFISNVFTQSTVLAVGTSNNQSINSSINKNSSDKPSDIPDDGTPLIIGISNNSASSKPVKPIIKIKNSLLDKNYIGDNNLVHATLNGKPYNLKFISKDNDILTLEGDTIADDTPKGEKNTLIVYAPDKTYPYSSSCTKSTKIQFSIDSISPTISFNEVYGRNIQDGGNYTGTVSPIITMSDNYHIASYSITLNGEAYKGYANENINGNITFAGSKIAQDGNYTLKVTVKDDAGNTSTFSKSFVIDNTAPSISISGVKNNDYLNSSSVTPYINIQDANFDPTKTSFVVKKDGVEIPVDIMRDDSGLYYFTIYDEGTYSITATAYDKAGNESTLEPISFVIDRTAPVLNFNFSDNQYFNRSFRPIITTENSDDFIDKLTINGIEYSPNDIPDFLANNVYEITAVGKDRAGNFSPVSHLRFTIDTIAPIINVSNLTDDYYYNSSVTPLITSTDINPYLFTMTLNGSSYNNSIISAEGNYELVITSTDKASNSSEKIIRFVIDKTAPSILLKGLTNGGIFNHYINPYIYITDPNSYMSLLMIDGEDYHGGIIGMDGRHTLLIEAVDKAGNIRKEAISFFIKAAPPQIYVSGLDDGKTYTGSVTPKISFSKDAVESETTATLDEKPYNLNDKISTVGNHELVISTKDFAGNKTTKRINFSIASDKKPVTAQISNIVKKIIPSAKAANGNTPLYAIIAVLAAAGIGLFSILKFRAKKKIIKPKTK</sequence>
<protein>
    <submittedName>
        <fullName evidence="4">Ig-like domain-containing protein</fullName>
    </submittedName>
</protein>
<dbReference type="RefSeq" id="WP_406787388.1">
    <property type="nucleotide sequence ID" value="NZ_JBJIAA010000007.1"/>
</dbReference>
<name>A0ABW8TIG8_9CLOT</name>
<dbReference type="InterPro" id="IPR013783">
    <property type="entry name" value="Ig-like_fold"/>
</dbReference>
<gene>
    <name evidence="4" type="ORF">ACJDT4_09860</name>
</gene>
<evidence type="ECO:0000259" key="3">
    <source>
        <dbReference type="Pfam" id="PF19077"/>
    </source>
</evidence>
<dbReference type="Proteomes" id="UP001623592">
    <property type="component" value="Unassembled WGS sequence"/>
</dbReference>
<evidence type="ECO:0000256" key="2">
    <source>
        <dbReference type="SAM" id="SignalP"/>
    </source>
</evidence>
<feature type="domain" description="Bacterial Ig-like" evidence="3">
    <location>
        <begin position="265"/>
        <end position="353"/>
    </location>
</feature>
<keyword evidence="5" id="KW-1185">Reference proteome</keyword>
<keyword evidence="1" id="KW-1133">Transmembrane helix</keyword>
<keyword evidence="1" id="KW-0812">Transmembrane</keyword>
<proteinExistence type="predicted"/>
<accession>A0ABW8TIG8</accession>
<evidence type="ECO:0000256" key="1">
    <source>
        <dbReference type="SAM" id="Phobius"/>
    </source>
</evidence>